<dbReference type="PROSITE" id="PS51186">
    <property type="entry name" value="GNAT"/>
    <property type="match status" value="1"/>
</dbReference>
<gene>
    <name evidence="2" type="ORF">H9L19_00395</name>
</gene>
<reference evidence="2 3" key="1">
    <citation type="submission" date="2020-08" db="EMBL/GenBank/DDBJ databases">
        <title>Genome sequence of Weissella diestrammenae KACC 16890T.</title>
        <authorList>
            <person name="Hyun D.-W."/>
            <person name="Bae J.-W."/>
        </authorList>
    </citation>
    <scope>NUCLEOTIDE SEQUENCE [LARGE SCALE GENOMIC DNA]</scope>
    <source>
        <strain evidence="2 3">KACC 16890</strain>
    </source>
</reference>
<dbReference type="SUPFAM" id="SSF55729">
    <property type="entry name" value="Acyl-CoA N-acyltransferases (Nat)"/>
    <property type="match status" value="1"/>
</dbReference>
<evidence type="ECO:0000313" key="2">
    <source>
        <dbReference type="EMBL" id="QNN75401.1"/>
    </source>
</evidence>
<dbReference type="InterPro" id="IPR000182">
    <property type="entry name" value="GNAT_dom"/>
</dbReference>
<feature type="domain" description="N-acetyltransferase" evidence="1">
    <location>
        <begin position="9"/>
        <end position="150"/>
    </location>
</feature>
<dbReference type="KEGG" id="wdi:H9L19_00395"/>
<protein>
    <submittedName>
        <fullName evidence="2">GNAT family N-acetyltransferase</fullName>
    </submittedName>
</protein>
<dbReference type="Gene3D" id="3.40.630.30">
    <property type="match status" value="1"/>
</dbReference>
<dbReference type="Pfam" id="PF13673">
    <property type="entry name" value="Acetyltransf_10"/>
    <property type="match status" value="1"/>
</dbReference>
<dbReference type="EMBL" id="CP060724">
    <property type="protein sequence ID" value="QNN75401.1"/>
    <property type="molecule type" value="Genomic_DNA"/>
</dbReference>
<name>A0A7G9T5M6_9LACO</name>
<dbReference type="InterPro" id="IPR016181">
    <property type="entry name" value="Acyl_CoA_acyltransferase"/>
</dbReference>
<keyword evidence="2" id="KW-0808">Transferase</keyword>
<dbReference type="AlphaFoldDB" id="A0A7G9T5M6"/>
<dbReference type="Proteomes" id="UP000515800">
    <property type="component" value="Chromosome"/>
</dbReference>
<dbReference type="RefSeq" id="WP_187529234.1">
    <property type="nucleotide sequence ID" value="NZ_CP060724.1"/>
</dbReference>
<organism evidence="2 3">
    <name type="scientific">Weissella diestrammenae</name>
    <dbReference type="NCBI Taxonomy" id="1162633"/>
    <lineage>
        <taxon>Bacteria</taxon>
        <taxon>Bacillati</taxon>
        <taxon>Bacillota</taxon>
        <taxon>Bacilli</taxon>
        <taxon>Lactobacillales</taxon>
        <taxon>Lactobacillaceae</taxon>
        <taxon>Weissella</taxon>
    </lineage>
</organism>
<evidence type="ECO:0000259" key="1">
    <source>
        <dbReference type="PROSITE" id="PS51186"/>
    </source>
</evidence>
<accession>A0A7G9T5M6</accession>
<proteinExistence type="predicted"/>
<evidence type="ECO:0000313" key="3">
    <source>
        <dbReference type="Proteomes" id="UP000515800"/>
    </source>
</evidence>
<dbReference type="GO" id="GO:0016747">
    <property type="term" value="F:acyltransferase activity, transferring groups other than amino-acyl groups"/>
    <property type="evidence" value="ECO:0007669"/>
    <property type="project" value="InterPro"/>
</dbReference>
<keyword evidence="3" id="KW-1185">Reference proteome</keyword>
<sequence length="150" mass="17602">MEEYTLNVKRTNELSAEELISIFKQRVNIFVVEQKCPYQEVDDKDYIAVHVYLTDTNNNIVAYTRIITGEDPNIISFGRVLVVKKYRHLKLGRKIVQATLDYIKLNYPKKKIQIGAQNYLQNFYHSFGFKNISPVYLEDNIPHVDMILDV</sequence>